<evidence type="ECO:0000313" key="4">
    <source>
        <dbReference type="Proteomes" id="UP001527181"/>
    </source>
</evidence>
<reference evidence="3 4" key="1">
    <citation type="submission" date="2022-05" db="EMBL/GenBank/DDBJ databases">
        <title>Genome Sequencing of Bee-Associated Microbes.</title>
        <authorList>
            <person name="Dunlap C."/>
        </authorList>
    </citation>
    <scope>NUCLEOTIDE SEQUENCE [LARGE SCALE GENOMIC DNA]</scope>
    <source>
        <strain evidence="3 4">NRRL B-04010</strain>
    </source>
</reference>
<dbReference type="Gene3D" id="3.60.21.10">
    <property type="match status" value="1"/>
</dbReference>
<dbReference type="PANTHER" id="PTHR33393">
    <property type="entry name" value="POLYGLUTAMINE SYNTHESIS ACCESSORY PROTEIN RV0574C-RELATED"/>
    <property type="match status" value="1"/>
</dbReference>
<dbReference type="SUPFAM" id="SSF56300">
    <property type="entry name" value="Metallo-dependent phosphatases"/>
    <property type="match status" value="1"/>
</dbReference>
<dbReference type="InterPro" id="IPR052169">
    <property type="entry name" value="CW_Biosynth-Accessory"/>
</dbReference>
<evidence type="ECO:0000313" key="3">
    <source>
        <dbReference type="EMBL" id="MCY9761094.1"/>
    </source>
</evidence>
<dbReference type="InterPro" id="IPR019079">
    <property type="entry name" value="Capsule_synth_CapA"/>
</dbReference>
<protein>
    <submittedName>
        <fullName evidence="3">CapA family protein</fullName>
    </submittedName>
</protein>
<feature type="domain" description="Capsule synthesis protein CapA" evidence="2">
    <location>
        <begin position="3"/>
        <end position="269"/>
    </location>
</feature>
<sequence length="329" mass="37447">MIRIAAVGDLLMKSEIIGSVKEDDGYRFEPIFEQVAPYFQEHDLTIGNLETTFLGTNWHDEGILKRPDSNRWIEKRHPKTRYPIFSCPDELAPALQHSGFDLLTTANNHCMDGGIKGLVRTLDVLDRHGLQHTGTFRTRGEANNRLILTVKGIKLGIAAYTQGTNSIPVPNPWQVSRLNRKKLFADVRELRKSADIVIVCLHFGREYRTSPTPSQRRLMSLLFRQGVNIVLGAHPHVLHPVTSARTKDIYGQTRLRVAASSLGNFLTTRLKKEPKTLQGMILSLTITRDKRGTADITKIDRIKTSVQRYEEQGRTVFKVVPERPWRQEH</sequence>
<name>A0ABT4GXF4_PAEAL</name>
<dbReference type="RefSeq" id="WP_238555764.1">
    <property type="nucleotide sequence ID" value="NZ_JAMDLX010000103.1"/>
</dbReference>
<comment type="caution">
    <text evidence="3">The sequence shown here is derived from an EMBL/GenBank/DDBJ whole genome shotgun (WGS) entry which is preliminary data.</text>
</comment>
<keyword evidence="4" id="KW-1185">Reference proteome</keyword>
<gene>
    <name evidence="3" type="ORF">M5X12_10970</name>
</gene>
<dbReference type="CDD" id="cd07381">
    <property type="entry name" value="MPP_CapA"/>
    <property type="match status" value="1"/>
</dbReference>
<organism evidence="3 4">
    <name type="scientific">Paenibacillus alvei</name>
    <name type="common">Bacillus alvei</name>
    <dbReference type="NCBI Taxonomy" id="44250"/>
    <lineage>
        <taxon>Bacteria</taxon>
        <taxon>Bacillati</taxon>
        <taxon>Bacillota</taxon>
        <taxon>Bacilli</taxon>
        <taxon>Bacillales</taxon>
        <taxon>Paenibacillaceae</taxon>
        <taxon>Paenibacillus</taxon>
    </lineage>
</organism>
<comment type="similarity">
    <text evidence="1">Belongs to the CapA family.</text>
</comment>
<dbReference type="GeneID" id="94487750"/>
<dbReference type="PANTHER" id="PTHR33393:SF12">
    <property type="entry name" value="CAPSULE BIOSYNTHESIS PROTEIN CAPA"/>
    <property type="match status" value="1"/>
</dbReference>
<dbReference type="Proteomes" id="UP001527181">
    <property type="component" value="Unassembled WGS sequence"/>
</dbReference>
<dbReference type="InterPro" id="IPR029052">
    <property type="entry name" value="Metallo-depent_PP-like"/>
</dbReference>
<evidence type="ECO:0000259" key="2">
    <source>
        <dbReference type="SMART" id="SM00854"/>
    </source>
</evidence>
<accession>A0ABT4GXF4</accession>
<dbReference type="EMBL" id="JAMDNP010000019">
    <property type="protein sequence ID" value="MCY9761094.1"/>
    <property type="molecule type" value="Genomic_DNA"/>
</dbReference>
<dbReference type="SMART" id="SM00854">
    <property type="entry name" value="PGA_cap"/>
    <property type="match status" value="1"/>
</dbReference>
<evidence type="ECO:0000256" key="1">
    <source>
        <dbReference type="ARBA" id="ARBA00005662"/>
    </source>
</evidence>
<dbReference type="Pfam" id="PF09587">
    <property type="entry name" value="PGA_cap"/>
    <property type="match status" value="1"/>
</dbReference>
<proteinExistence type="inferred from homology"/>